<name>A0A229UU40_9BACL</name>
<organism evidence="1 2">
    <name type="scientific">Paenibacillus rigui</name>
    <dbReference type="NCBI Taxonomy" id="554312"/>
    <lineage>
        <taxon>Bacteria</taxon>
        <taxon>Bacillati</taxon>
        <taxon>Bacillota</taxon>
        <taxon>Bacilli</taxon>
        <taxon>Bacillales</taxon>
        <taxon>Paenibacillaceae</taxon>
        <taxon>Paenibacillus</taxon>
    </lineage>
</organism>
<keyword evidence="2" id="KW-1185">Reference proteome</keyword>
<reference evidence="1 2" key="1">
    <citation type="submission" date="2017-07" db="EMBL/GenBank/DDBJ databases">
        <title>Genome sequencing and assembly of Paenibacillus rigui.</title>
        <authorList>
            <person name="Mayilraj S."/>
        </authorList>
    </citation>
    <scope>NUCLEOTIDE SEQUENCE [LARGE SCALE GENOMIC DNA]</scope>
    <source>
        <strain evidence="1 2">JCM 16352</strain>
    </source>
</reference>
<proteinExistence type="predicted"/>
<accession>A0A229UU40</accession>
<dbReference type="Gene3D" id="3.30.1920.20">
    <property type="match status" value="1"/>
</dbReference>
<evidence type="ECO:0008006" key="3">
    <source>
        <dbReference type="Google" id="ProtNLM"/>
    </source>
</evidence>
<dbReference type="AlphaFoldDB" id="A0A229UU40"/>
<evidence type="ECO:0000313" key="2">
    <source>
        <dbReference type="Proteomes" id="UP000215509"/>
    </source>
</evidence>
<dbReference type="Proteomes" id="UP000215509">
    <property type="component" value="Unassembled WGS sequence"/>
</dbReference>
<sequence>MCAEGPLQPGYIIAVRVEFNDNSYDKTVSLSVSAGVYGGTVTTEYQVNDGAWMTYTGSIPAFGEGTYSLGYCSKDQAGNFEQLKTVEFKVSKTATALSVQLDKTSIWPADHN</sequence>
<dbReference type="NCBIfam" id="NF047446">
    <property type="entry name" value="barrel_OmpL47"/>
    <property type="match status" value="1"/>
</dbReference>
<gene>
    <name evidence="1" type="ORF">CF651_08745</name>
</gene>
<comment type="caution">
    <text evidence="1">The sequence shown here is derived from an EMBL/GenBank/DDBJ whole genome shotgun (WGS) entry which is preliminary data.</text>
</comment>
<protein>
    <recommendedName>
        <fullName evidence="3">Bacterial Ig-like domain-containing protein</fullName>
    </recommendedName>
</protein>
<dbReference type="InterPro" id="IPR058094">
    <property type="entry name" value="Ig-like_OmpL47-like"/>
</dbReference>
<evidence type="ECO:0000313" key="1">
    <source>
        <dbReference type="EMBL" id="OXM86922.1"/>
    </source>
</evidence>
<dbReference type="EMBL" id="NMQW01000012">
    <property type="protein sequence ID" value="OXM86922.1"/>
    <property type="molecule type" value="Genomic_DNA"/>
</dbReference>